<evidence type="ECO:0000256" key="2">
    <source>
        <dbReference type="ARBA" id="ARBA00008163"/>
    </source>
</evidence>
<dbReference type="AlphaFoldDB" id="A0A418SRV9"/>
<dbReference type="OrthoDB" id="6679728at2"/>
<feature type="signal peptide" evidence="8">
    <location>
        <begin position="1"/>
        <end position="20"/>
    </location>
</feature>
<comment type="subcellular location">
    <subcellularLocation>
        <location evidence="1">Cell outer membrane</location>
        <topology evidence="1">Multi-pass membrane protein</topology>
    </subcellularLocation>
</comment>
<evidence type="ECO:0000256" key="1">
    <source>
        <dbReference type="ARBA" id="ARBA00004571"/>
    </source>
</evidence>
<evidence type="ECO:0000256" key="3">
    <source>
        <dbReference type="ARBA" id="ARBA00022452"/>
    </source>
</evidence>
<evidence type="ECO:0000256" key="8">
    <source>
        <dbReference type="SAM" id="SignalP"/>
    </source>
</evidence>
<keyword evidence="5 8" id="KW-0732">Signal</keyword>
<comment type="caution">
    <text evidence="9">The sequence shown here is derived from an EMBL/GenBank/DDBJ whole genome shotgun (WGS) entry which is preliminary data.</text>
</comment>
<keyword evidence="3" id="KW-1134">Transmembrane beta strand</keyword>
<dbReference type="EMBL" id="QZCG01000010">
    <property type="protein sequence ID" value="RJE83704.1"/>
    <property type="molecule type" value="Genomic_DNA"/>
</dbReference>
<evidence type="ECO:0000313" key="10">
    <source>
        <dbReference type="Proteomes" id="UP000284202"/>
    </source>
</evidence>
<dbReference type="Gene3D" id="2.40.160.60">
    <property type="entry name" value="Outer membrane protein transport protein (OMPP1/FadL/TodX)"/>
    <property type="match status" value="1"/>
</dbReference>
<name>A0A418SRV9_9RHOB</name>
<feature type="chain" id="PRO_5018971794" evidence="8">
    <location>
        <begin position="21"/>
        <end position="376"/>
    </location>
</feature>
<keyword evidence="7" id="KW-0998">Cell outer membrane</keyword>
<evidence type="ECO:0000313" key="9">
    <source>
        <dbReference type="EMBL" id="RJE83704.1"/>
    </source>
</evidence>
<accession>A0A418SRV9</accession>
<dbReference type="Proteomes" id="UP000284202">
    <property type="component" value="Unassembled WGS sequence"/>
</dbReference>
<dbReference type="GO" id="GO:0009279">
    <property type="term" value="C:cell outer membrane"/>
    <property type="evidence" value="ECO:0007669"/>
    <property type="project" value="UniProtKB-SubCell"/>
</dbReference>
<gene>
    <name evidence="9" type="ORF">D3P04_14985</name>
</gene>
<keyword evidence="10" id="KW-1185">Reference proteome</keyword>
<dbReference type="RefSeq" id="WP_119750301.1">
    <property type="nucleotide sequence ID" value="NZ_QZCG01000010.1"/>
</dbReference>
<keyword evidence="4" id="KW-0812">Transmembrane</keyword>
<proteinExistence type="inferred from homology"/>
<sequence>MKYVYSGAAALLISTAPALAGGIDRSGQFLGPLWEPGDYAEFSWTLAKPTLSTNTLNLGAGPSNTGDVAGTYNSVGLAYKKQFNENFSGAVMFGQPFGSDISYPGAADGGSLYLQGTGAEIDTQEVVGVVRYVFPQSGFGVHGGIRALSTTAKADLGGAIWDARGIDGYHLDIDRETDFGWLAGVSWEKPEIAARIALTFNSSITHDFDTIQSIPGMQVPEDITEVKMPKSVNLEFQTGISPTMLVLGSIRWVDWSEFKVRPSVLGGTSLTHFEDSTTYTLGVAKKFTDQWSGAVSFQYEGGGDGVGTPLSPYEGRKGITLAAIYTQDNLKITTGISYVRLSQSDVGIGDPGERLVVGETDDRKGWGVGVKVGYSF</sequence>
<reference evidence="10" key="1">
    <citation type="submission" date="2018-09" db="EMBL/GenBank/DDBJ databases">
        <title>Acidovorax cavernicola nov. sp. isolated from Gruta de las Maravillas (Aracena, Spain).</title>
        <authorList>
            <person name="Jurado V."/>
            <person name="Gutierrez-Patricio S."/>
            <person name="Gonzalez-Pimentel J.L."/>
            <person name="Miller A.Z."/>
            <person name="Laiz L."/>
            <person name="Saiz-Jimenez C."/>
        </authorList>
    </citation>
    <scope>NUCLEOTIDE SEQUENCE [LARGE SCALE GENOMIC DNA]</scope>
    <source>
        <strain evidence="10">1011MAR3C25</strain>
    </source>
</reference>
<keyword evidence="6" id="KW-0472">Membrane</keyword>
<protein>
    <submittedName>
        <fullName evidence="9">Aromatic hydrocarbon degradation protein</fullName>
    </submittedName>
</protein>
<evidence type="ECO:0000256" key="4">
    <source>
        <dbReference type="ARBA" id="ARBA00022692"/>
    </source>
</evidence>
<dbReference type="Pfam" id="PF03349">
    <property type="entry name" value="Toluene_X"/>
    <property type="match status" value="1"/>
</dbReference>
<evidence type="ECO:0000256" key="6">
    <source>
        <dbReference type="ARBA" id="ARBA00023136"/>
    </source>
</evidence>
<dbReference type="SUPFAM" id="SSF56935">
    <property type="entry name" value="Porins"/>
    <property type="match status" value="1"/>
</dbReference>
<evidence type="ECO:0000256" key="5">
    <source>
        <dbReference type="ARBA" id="ARBA00022729"/>
    </source>
</evidence>
<comment type="similarity">
    <text evidence="2">Belongs to the OmpP1/FadL family.</text>
</comment>
<evidence type="ECO:0000256" key="7">
    <source>
        <dbReference type="ARBA" id="ARBA00023237"/>
    </source>
</evidence>
<dbReference type="InterPro" id="IPR005017">
    <property type="entry name" value="OMPP1/FadL/TodX"/>
</dbReference>
<organism evidence="9 10">
    <name type="scientific">Paracoccus onubensis</name>
    <dbReference type="NCBI Taxonomy" id="1675788"/>
    <lineage>
        <taxon>Bacteria</taxon>
        <taxon>Pseudomonadati</taxon>
        <taxon>Pseudomonadota</taxon>
        <taxon>Alphaproteobacteria</taxon>
        <taxon>Rhodobacterales</taxon>
        <taxon>Paracoccaceae</taxon>
        <taxon>Paracoccus</taxon>
    </lineage>
</organism>